<proteinExistence type="inferred from homology"/>
<dbReference type="InterPro" id="IPR006076">
    <property type="entry name" value="FAD-dep_OxRdtase"/>
</dbReference>
<dbReference type="GO" id="GO:0008115">
    <property type="term" value="F:sarcosine oxidase activity"/>
    <property type="evidence" value="ECO:0007669"/>
    <property type="project" value="TreeGrafter"/>
</dbReference>
<keyword evidence="4" id="KW-0274">FAD</keyword>
<evidence type="ECO:0000259" key="7">
    <source>
        <dbReference type="Pfam" id="PF01266"/>
    </source>
</evidence>
<dbReference type="InterPro" id="IPR045170">
    <property type="entry name" value="MTOX"/>
</dbReference>
<dbReference type="Gene3D" id="3.30.9.10">
    <property type="entry name" value="D-Amino Acid Oxidase, subunit A, domain 2"/>
    <property type="match status" value="1"/>
</dbReference>
<dbReference type="AlphaFoldDB" id="A0A9P7ICY8"/>
<comment type="similarity">
    <text evidence="2">Belongs to the MSOX/MTOX family.</text>
</comment>
<dbReference type="PANTHER" id="PTHR10961">
    <property type="entry name" value="PEROXISOMAL SARCOSINE OXIDASE"/>
    <property type="match status" value="1"/>
</dbReference>
<feature type="domain" description="FAD dependent oxidoreductase" evidence="7">
    <location>
        <begin position="7"/>
        <end position="383"/>
    </location>
</feature>
<dbReference type="GO" id="GO:0050660">
    <property type="term" value="F:flavin adenine dinucleotide binding"/>
    <property type="evidence" value="ECO:0007669"/>
    <property type="project" value="InterPro"/>
</dbReference>
<feature type="region of interest" description="Disordered" evidence="6">
    <location>
        <begin position="153"/>
        <end position="175"/>
    </location>
</feature>
<dbReference type="SUPFAM" id="SSF51905">
    <property type="entry name" value="FAD/NAD(P)-binding domain"/>
    <property type="match status" value="1"/>
</dbReference>
<protein>
    <recommendedName>
        <fullName evidence="7">FAD dependent oxidoreductase domain-containing protein</fullName>
    </recommendedName>
</protein>
<dbReference type="OrthoDB" id="2219495at2759"/>
<sequence>MNSKPSVLIIGGGVFGTSTAYHLIQRGYTNVTVVDRFEAPSRDSAGTDLNKVIRADYPNPYYAQLGLETLAVWKDPDSLFKGLYRESGWIMGGHEETNQWLEDAKDLAEKKGRQGVEYLDVERIREKWPALTGEFPGWFPQAKPFSAWPKLQRSLAQSNAPNNSSRSTQFKSDPLTCKSGKKATSQIKELLYEDGACKGAVAANGEIHRADKVIVAAGAGLPALVEGARTDVRAETSVICVMKLEPHEIEKYKDIPIIDDFEQGIIFPPDENGLIKLCSVRLVTNYFNHVHPGASVLHSVGDYPFDGCPKELEVEIRKFVREMIPELADRPFVHTRQCWDGMASDLNFRICPYPDTKNLYIATAASNHGFKFLPIIGKYVVDLLEDSLDSGLKNLWSWKFGKKPDDFQDPHPFPRRDLNELTGWKGRNAPAEGKLPWTWSRSRL</sequence>
<feature type="compositionally biased region" description="Polar residues" evidence="6">
    <location>
        <begin position="154"/>
        <end position="171"/>
    </location>
</feature>
<evidence type="ECO:0000313" key="8">
    <source>
        <dbReference type="EMBL" id="KAG5774376.1"/>
    </source>
</evidence>
<accession>A0A9P7ICY8</accession>
<evidence type="ECO:0000256" key="5">
    <source>
        <dbReference type="ARBA" id="ARBA00023002"/>
    </source>
</evidence>
<evidence type="ECO:0000313" key="9">
    <source>
        <dbReference type="Proteomes" id="UP000750502"/>
    </source>
</evidence>
<dbReference type="PANTHER" id="PTHR10961:SF26">
    <property type="entry name" value="L-SACCHAROPINE OXIDASE"/>
    <property type="match status" value="1"/>
</dbReference>
<keyword evidence="5" id="KW-0560">Oxidoreductase</keyword>
<keyword evidence="3" id="KW-0285">Flavoprotein</keyword>
<dbReference type="GO" id="GO:0051698">
    <property type="term" value="F:saccharopine oxidase activity"/>
    <property type="evidence" value="ECO:0007669"/>
    <property type="project" value="TreeGrafter"/>
</dbReference>
<name>A0A9P7ICY8_9HYPO</name>
<dbReference type="Proteomes" id="UP000750502">
    <property type="component" value="Unassembled WGS sequence"/>
</dbReference>
<comment type="caution">
    <text evidence="8">The sequence shown here is derived from an EMBL/GenBank/DDBJ whole genome shotgun (WGS) entry which is preliminary data.</text>
</comment>
<gene>
    <name evidence="8" type="ORF">H9Q72_000264</name>
</gene>
<comment type="cofactor">
    <cofactor evidence="1">
        <name>FAD</name>
        <dbReference type="ChEBI" id="CHEBI:57692"/>
    </cofactor>
</comment>
<evidence type="ECO:0000256" key="4">
    <source>
        <dbReference type="ARBA" id="ARBA00022827"/>
    </source>
</evidence>
<evidence type="ECO:0000256" key="1">
    <source>
        <dbReference type="ARBA" id="ARBA00001974"/>
    </source>
</evidence>
<dbReference type="Pfam" id="PF01266">
    <property type="entry name" value="DAO"/>
    <property type="match status" value="1"/>
</dbReference>
<dbReference type="EMBL" id="JADFTT010000003">
    <property type="protein sequence ID" value="KAG5774376.1"/>
    <property type="molecule type" value="Genomic_DNA"/>
</dbReference>
<organism evidence="8 9">
    <name type="scientific">Fusarium xylarioides</name>
    <dbReference type="NCBI Taxonomy" id="221167"/>
    <lineage>
        <taxon>Eukaryota</taxon>
        <taxon>Fungi</taxon>
        <taxon>Dikarya</taxon>
        <taxon>Ascomycota</taxon>
        <taxon>Pezizomycotina</taxon>
        <taxon>Sordariomycetes</taxon>
        <taxon>Hypocreomycetidae</taxon>
        <taxon>Hypocreales</taxon>
        <taxon>Nectriaceae</taxon>
        <taxon>Fusarium</taxon>
        <taxon>Fusarium fujikuroi species complex</taxon>
    </lineage>
</organism>
<reference evidence="8" key="1">
    <citation type="journal article" date="2020" name="bioRxiv">
        <title>Historical genomics reveals the evolutionary mechanisms behind multiple outbreaks of the host-specific coffee wilt pathogen Fusarium xylarioides.</title>
        <authorList>
            <person name="Peck D."/>
            <person name="Nowell R.W."/>
            <person name="Flood J."/>
            <person name="Ryan M.J."/>
            <person name="Barraclough T.G."/>
        </authorList>
    </citation>
    <scope>NUCLEOTIDE SEQUENCE</scope>
    <source>
        <strain evidence="8">IMI 127659i</strain>
    </source>
</reference>
<evidence type="ECO:0000256" key="3">
    <source>
        <dbReference type="ARBA" id="ARBA00022630"/>
    </source>
</evidence>
<reference evidence="8" key="2">
    <citation type="submission" date="2020-10" db="EMBL/GenBank/DDBJ databases">
        <authorList>
            <person name="Peck L.D."/>
            <person name="Nowell R.W."/>
            <person name="Flood J."/>
            <person name="Ryan M.J."/>
            <person name="Barraclough T.G."/>
        </authorList>
    </citation>
    <scope>NUCLEOTIDE SEQUENCE</scope>
    <source>
        <strain evidence="8">IMI 127659i</strain>
    </source>
</reference>
<evidence type="ECO:0000256" key="6">
    <source>
        <dbReference type="SAM" id="MobiDB-lite"/>
    </source>
</evidence>
<evidence type="ECO:0000256" key="2">
    <source>
        <dbReference type="ARBA" id="ARBA00010989"/>
    </source>
</evidence>
<dbReference type="Gene3D" id="3.50.50.60">
    <property type="entry name" value="FAD/NAD(P)-binding domain"/>
    <property type="match status" value="1"/>
</dbReference>
<dbReference type="InterPro" id="IPR036188">
    <property type="entry name" value="FAD/NAD-bd_sf"/>
</dbReference>
<keyword evidence="9" id="KW-1185">Reference proteome</keyword>